<protein>
    <submittedName>
        <fullName evidence="1">Uncharacterized protein</fullName>
    </submittedName>
</protein>
<accession>A0A4V2F579</accession>
<dbReference type="Proteomes" id="UP000292262">
    <property type="component" value="Unassembled WGS sequence"/>
</dbReference>
<sequence length="297" mass="32671">MLNLLRAIGINNNFKKKRMKCHLLVRKNFVIFLLIVCSYGNLVAQGDGVSTEELAKQLANPVASLISLPFQNNFDFSVGPNEGFRYNLNVQPVIPFSIGKDWNLISRTIVPFIDQKDVVFDGSSNSGLGDITQSLFFSPKEATSSGLVWGVGPVLLLPTATEDAFKSNTWAAGPNAVILKISGPYTFGGLVNHLWSYAGDGEELSVSFMQPFFTYATPNGASYTIASENTQSWENEIFGGVVGFYYAKVTKFGKQLVQLGGGPKVYYGNNTFNPDFGFRFNLVLLFPKRPKVENEAQ</sequence>
<dbReference type="AlphaFoldDB" id="A0A4V2F579"/>
<dbReference type="EMBL" id="SGXE01000005">
    <property type="protein sequence ID" value="RZS91879.1"/>
    <property type="molecule type" value="Genomic_DNA"/>
</dbReference>
<keyword evidence="2" id="KW-1185">Reference proteome</keyword>
<reference evidence="1 2" key="1">
    <citation type="submission" date="2019-02" db="EMBL/GenBank/DDBJ databases">
        <title>Genomic Encyclopedia of Type Strains, Phase IV (KMG-IV): sequencing the most valuable type-strain genomes for metagenomic binning, comparative biology and taxonomic classification.</title>
        <authorList>
            <person name="Goeker M."/>
        </authorList>
    </citation>
    <scope>NUCLEOTIDE SEQUENCE [LARGE SCALE GENOMIC DNA]</scope>
    <source>
        <strain evidence="1 2">DSM 17196</strain>
    </source>
</reference>
<comment type="caution">
    <text evidence="1">The sequence shown here is derived from an EMBL/GenBank/DDBJ whole genome shotgun (WGS) entry which is preliminary data.</text>
</comment>
<evidence type="ECO:0000313" key="2">
    <source>
        <dbReference type="Proteomes" id="UP000292262"/>
    </source>
</evidence>
<evidence type="ECO:0000313" key="1">
    <source>
        <dbReference type="EMBL" id="RZS91879.1"/>
    </source>
</evidence>
<proteinExistence type="predicted"/>
<name>A0A4V2F579_9FLAO</name>
<organism evidence="1 2">
    <name type="scientific">Aquimarina brevivitae</name>
    <dbReference type="NCBI Taxonomy" id="323412"/>
    <lineage>
        <taxon>Bacteria</taxon>
        <taxon>Pseudomonadati</taxon>
        <taxon>Bacteroidota</taxon>
        <taxon>Flavobacteriia</taxon>
        <taxon>Flavobacteriales</taxon>
        <taxon>Flavobacteriaceae</taxon>
        <taxon>Aquimarina</taxon>
    </lineage>
</organism>
<gene>
    <name evidence="1" type="ORF">EV197_2982</name>
</gene>